<dbReference type="EC" id="2.7.1.35" evidence="2"/>
<evidence type="ECO:0000313" key="9">
    <source>
        <dbReference type="EMBL" id="KAF2253102.1"/>
    </source>
</evidence>
<feature type="compositionally biased region" description="Low complexity" evidence="7">
    <location>
        <begin position="203"/>
        <end position="229"/>
    </location>
</feature>
<dbReference type="PANTHER" id="PTHR10534:SF2">
    <property type="entry name" value="PYRIDOXAL KINASE"/>
    <property type="match status" value="1"/>
</dbReference>
<evidence type="ECO:0000256" key="3">
    <source>
        <dbReference type="ARBA" id="ARBA00022679"/>
    </source>
</evidence>
<dbReference type="AlphaFoldDB" id="A0A6A6ITC3"/>
<dbReference type="GeneID" id="54581406"/>
<feature type="domain" description="Pyridoxamine kinase/Phosphomethylpyrimidine kinase" evidence="8">
    <location>
        <begin position="118"/>
        <end position="201"/>
    </location>
</feature>
<dbReference type="Gene3D" id="3.40.1190.20">
    <property type="match status" value="1"/>
</dbReference>
<dbReference type="EMBL" id="ML987191">
    <property type="protein sequence ID" value="KAF2253102.1"/>
    <property type="molecule type" value="Genomic_DNA"/>
</dbReference>
<reference evidence="9" key="1">
    <citation type="journal article" date="2020" name="Stud. Mycol.">
        <title>101 Dothideomycetes genomes: a test case for predicting lifestyles and emergence of pathogens.</title>
        <authorList>
            <person name="Haridas S."/>
            <person name="Albert R."/>
            <person name="Binder M."/>
            <person name="Bloem J."/>
            <person name="Labutti K."/>
            <person name="Salamov A."/>
            <person name="Andreopoulos B."/>
            <person name="Baker S."/>
            <person name="Barry K."/>
            <person name="Bills G."/>
            <person name="Bluhm B."/>
            <person name="Cannon C."/>
            <person name="Castanera R."/>
            <person name="Culley D."/>
            <person name="Daum C."/>
            <person name="Ezra D."/>
            <person name="Gonzalez J."/>
            <person name="Henrissat B."/>
            <person name="Kuo A."/>
            <person name="Liang C."/>
            <person name="Lipzen A."/>
            <person name="Lutzoni F."/>
            <person name="Magnuson J."/>
            <person name="Mondo S."/>
            <person name="Nolan M."/>
            <person name="Ohm R."/>
            <person name="Pangilinan J."/>
            <person name="Park H.-J."/>
            <person name="Ramirez L."/>
            <person name="Alfaro M."/>
            <person name="Sun H."/>
            <person name="Tritt A."/>
            <person name="Yoshinaga Y."/>
            <person name="Zwiers L.-H."/>
            <person name="Turgeon B."/>
            <person name="Goodwin S."/>
            <person name="Spatafora J."/>
            <person name="Crous P."/>
            <person name="Grigoriev I."/>
        </authorList>
    </citation>
    <scope>NUCLEOTIDE SEQUENCE</scope>
    <source>
        <strain evidence="9">CBS 122368</strain>
    </source>
</reference>
<evidence type="ECO:0000256" key="7">
    <source>
        <dbReference type="SAM" id="MobiDB-lite"/>
    </source>
</evidence>
<dbReference type="SUPFAM" id="SSF53613">
    <property type="entry name" value="Ribokinase-like"/>
    <property type="match status" value="1"/>
</dbReference>
<feature type="compositionally biased region" description="Polar residues" evidence="7">
    <location>
        <begin position="233"/>
        <end position="265"/>
    </location>
</feature>
<dbReference type="InterPro" id="IPR029056">
    <property type="entry name" value="Ribokinase-like"/>
</dbReference>
<dbReference type="OrthoDB" id="2104723at2759"/>
<dbReference type="RefSeq" id="XP_033688106.1">
    <property type="nucleotide sequence ID" value="XM_033828076.1"/>
</dbReference>
<feature type="region of interest" description="Disordered" evidence="7">
    <location>
        <begin position="199"/>
        <end position="285"/>
    </location>
</feature>
<evidence type="ECO:0000256" key="6">
    <source>
        <dbReference type="ARBA" id="ARBA00022840"/>
    </source>
</evidence>
<keyword evidence="6" id="KW-0067">ATP-binding</keyword>
<dbReference type="PANTHER" id="PTHR10534">
    <property type="entry name" value="PYRIDOXAL KINASE"/>
    <property type="match status" value="1"/>
</dbReference>
<dbReference type="Proteomes" id="UP000800094">
    <property type="component" value="Unassembled WGS sequence"/>
</dbReference>
<dbReference type="GO" id="GO:0005524">
    <property type="term" value="F:ATP binding"/>
    <property type="evidence" value="ECO:0007669"/>
    <property type="project" value="UniProtKB-KW"/>
</dbReference>
<dbReference type="InterPro" id="IPR004625">
    <property type="entry name" value="PyrdxlKinase"/>
</dbReference>
<dbReference type="InterPro" id="IPR013749">
    <property type="entry name" value="PM/HMP-P_kinase-1"/>
</dbReference>
<name>A0A6A6ITC3_9PLEO</name>
<evidence type="ECO:0000256" key="1">
    <source>
        <dbReference type="ARBA" id="ARBA00008805"/>
    </source>
</evidence>
<gene>
    <name evidence="9" type="ORF">BU26DRAFT_515476</name>
</gene>
<dbReference type="CDD" id="cd01173">
    <property type="entry name" value="pyridoxal_pyridoxamine_kinase"/>
    <property type="match status" value="1"/>
</dbReference>
<evidence type="ECO:0000259" key="8">
    <source>
        <dbReference type="Pfam" id="PF08543"/>
    </source>
</evidence>
<dbReference type="GO" id="GO:0009443">
    <property type="term" value="P:pyridoxal 5'-phosphate salvage"/>
    <property type="evidence" value="ECO:0007669"/>
    <property type="project" value="InterPro"/>
</dbReference>
<dbReference type="GO" id="GO:0008478">
    <property type="term" value="F:pyridoxal kinase activity"/>
    <property type="evidence" value="ECO:0007669"/>
    <property type="project" value="UniProtKB-EC"/>
</dbReference>
<dbReference type="GO" id="GO:0005829">
    <property type="term" value="C:cytosol"/>
    <property type="evidence" value="ECO:0007669"/>
    <property type="project" value="TreeGrafter"/>
</dbReference>
<dbReference type="Pfam" id="PF08543">
    <property type="entry name" value="Phos_pyr_kin"/>
    <property type="match status" value="1"/>
</dbReference>
<dbReference type="NCBIfam" id="TIGR00687">
    <property type="entry name" value="pyridox_kin"/>
    <property type="match status" value="1"/>
</dbReference>
<keyword evidence="5 9" id="KW-0418">Kinase</keyword>
<evidence type="ECO:0000256" key="5">
    <source>
        <dbReference type="ARBA" id="ARBA00022777"/>
    </source>
</evidence>
<keyword evidence="3" id="KW-0808">Transferase</keyword>
<evidence type="ECO:0000256" key="4">
    <source>
        <dbReference type="ARBA" id="ARBA00022741"/>
    </source>
</evidence>
<comment type="similarity">
    <text evidence="1">Belongs to the pyridoxine kinase family.</text>
</comment>
<organism evidence="9 10">
    <name type="scientific">Trematosphaeria pertusa</name>
    <dbReference type="NCBI Taxonomy" id="390896"/>
    <lineage>
        <taxon>Eukaryota</taxon>
        <taxon>Fungi</taxon>
        <taxon>Dikarya</taxon>
        <taxon>Ascomycota</taxon>
        <taxon>Pezizomycotina</taxon>
        <taxon>Dothideomycetes</taxon>
        <taxon>Pleosporomycetidae</taxon>
        <taxon>Pleosporales</taxon>
        <taxon>Massarineae</taxon>
        <taxon>Trematosphaeriaceae</taxon>
        <taxon>Trematosphaeria</taxon>
    </lineage>
</organism>
<accession>A0A6A6ITC3</accession>
<protein>
    <recommendedName>
        <fullName evidence="2">pyridoxal kinase</fullName>
        <ecNumber evidence="2">2.7.1.35</ecNumber>
    </recommendedName>
</protein>
<evidence type="ECO:0000256" key="2">
    <source>
        <dbReference type="ARBA" id="ARBA00012104"/>
    </source>
</evidence>
<feature type="compositionally biased region" description="Pro residues" evidence="7">
    <location>
        <begin position="274"/>
        <end position="283"/>
    </location>
</feature>
<keyword evidence="4" id="KW-0547">Nucleotide-binding</keyword>
<proteinExistence type="inferred from homology"/>
<sequence length="500" mass="54453">MASDTLIPETRVLAIASHVVHGYVGNKMATFVMQSLGCDVSAINTVHYSNHTAYKQVKGTKTSADQILELYDGLRQSNLNDFDLLLTGYMPSAEDVQAVGKIGRDIKFNAGTKPGSFFWVLDPVMGDNGKLYIPEDEVPEYKALLREADLILPNQTEAELLSDITITDLNSLAAAMQVLHKTYQVPHVIITSLRLTRDNQTVPSRTPSRAASNPASATASSQQTPSESPFLNPETTNPSSILTSTTPSGQRTPSDSPRLNAETSHPSSWATSPPSKPSPPPQPLINKEIENITIIGSTATSDHKPRLFRIDTPLLPLFFSGTGDMFSALTIPRLIEAVHASSTPHLASKPSWRSPDDVPADEIPLAKACQKVLASMQSILAQTTETCQEKMKAYDARVAKEGRGEGKEALEESAMRRHIALMNASEVIVPRFVKDIVDPPDLERFRPRLVEEGRNVPEEVGSKEPDQLKVLHLGVGKTAEGAVQVLEGEAQKEREEEEAA</sequence>
<evidence type="ECO:0000313" key="10">
    <source>
        <dbReference type="Proteomes" id="UP000800094"/>
    </source>
</evidence>
<keyword evidence="10" id="KW-1185">Reference proteome</keyword>